<dbReference type="GO" id="GO:0140359">
    <property type="term" value="F:ABC-type transporter activity"/>
    <property type="evidence" value="ECO:0007669"/>
    <property type="project" value="InterPro"/>
</dbReference>
<dbReference type="InterPro" id="IPR011527">
    <property type="entry name" value="ABC1_TM_dom"/>
</dbReference>
<keyword evidence="4" id="KW-0547">Nucleotide-binding</keyword>
<dbReference type="OrthoDB" id="397513at2"/>
<dbReference type="PROSITE" id="PS50893">
    <property type="entry name" value="ABC_TRANSPORTER_2"/>
    <property type="match status" value="1"/>
</dbReference>
<evidence type="ECO:0000256" key="1">
    <source>
        <dbReference type="ARBA" id="ARBA00004651"/>
    </source>
</evidence>
<feature type="transmembrane region" description="Helical" evidence="8">
    <location>
        <begin position="9"/>
        <end position="28"/>
    </location>
</feature>
<dbReference type="Pfam" id="PF00005">
    <property type="entry name" value="ABC_tran"/>
    <property type="match status" value="1"/>
</dbReference>
<dbReference type="InterPro" id="IPR036640">
    <property type="entry name" value="ABC1_TM_sf"/>
</dbReference>
<evidence type="ECO:0000313" key="11">
    <source>
        <dbReference type="EMBL" id="QBQ07370.1"/>
    </source>
</evidence>
<keyword evidence="7 8" id="KW-0472">Membrane</keyword>
<dbReference type="GO" id="GO:0016887">
    <property type="term" value="F:ATP hydrolysis activity"/>
    <property type="evidence" value="ECO:0007669"/>
    <property type="project" value="InterPro"/>
</dbReference>
<dbReference type="GO" id="GO:0005524">
    <property type="term" value="F:ATP binding"/>
    <property type="evidence" value="ECO:0007669"/>
    <property type="project" value="UniProtKB-KW"/>
</dbReference>
<dbReference type="SUPFAM" id="SSF52540">
    <property type="entry name" value="P-loop containing nucleoside triphosphate hydrolases"/>
    <property type="match status" value="1"/>
</dbReference>
<gene>
    <name evidence="11" type="ORF">SGLAD_v1c01710</name>
</gene>
<dbReference type="Gene3D" id="3.40.50.300">
    <property type="entry name" value="P-loop containing nucleotide triphosphate hydrolases"/>
    <property type="match status" value="1"/>
</dbReference>
<accession>A0A4P7AIN4</accession>
<keyword evidence="12" id="KW-1185">Reference proteome</keyword>
<feature type="domain" description="ABC transmembrane type-1" evidence="10">
    <location>
        <begin position="13"/>
        <end position="260"/>
    </location>
</feature>
<protein>
    <submittedName>
        <fullName evidence="11">ABC transporter ATP-binding protein</fullName>
    </submittedName>
</protein>
<evidence type="ECO:0000256" key="5">
    <source>
        <dbReference type="ARBA" id="ARBA00022840"/>
    </source>
</evidence>
<evidence type="ECO:0000259" key="9">
    <source>
        <dbReference type="PROSITE" id="PS50893"/>
    </source>
</evidence>
<dbReference type="PANTHER" id="PTHR24221:SF654">
    <property type="entry name" value="ATP-BINDING CASSETTE SUB-FAMILY B MEMBER 6"/>
    <property type="match status" value="1"/>
</dbReference>
<dbReference type="Proteomes" id="UP000294309">
    <property type="component" value="Chromosome"/>
</dbReference>
<evidence type="ECO:0000313" key="12">
    <source>
        <dbReference type="Proteomes" id="UP000294309"/>
    </source>
</evidence>
<evidence type="ECO:0000256" key="7">
    <source>
        <dbReference type="ARBA" id="ARBA00023136"/>
    </source>
</evidence>
<keyword evidence="5 11" id="KW-0067">ATP-binding</keyword>
<evidence type="ECO:0000259" key="10">
    <source>
        <dbReference type="PROSITE" id="PS50929"/>
    </source>
</evidence>
<keyword evidence="6 8" id="KW-1133">Transmembrane helix</keyword>
<dbReference type="GO" id="GO:0034040">
    <property type="term" value="F:ATPase-coupled lipid transmembrane transporter activity"/>
    <property type="evidence" value="ECO:0007669"/>
    <property type="project" value="TreeGrafter"/>
</dbReference>
<dbReference type="CDD" id="cd03228">
    <property type="entry name" value="ABCC_MRP_Like"/>
    <property type="match status" value="1"/>
</dbReference>
<dbReference type="AlphaFoldDB" id="A0A4P7AIN4"/>
<dbReference type="InterPro" id="IPR039421">
    <property type="entry name" value="Type_1_exporter"/>
</dbReference>
<dbReference type="InterPro" id="IPR027417">
    <property type="entry name" value="P-loop_NTPase"/>
</dbReference>
<feature type="transmembrane region" description="Helical" evidence="8">
    <location>
        <begin position="48"/>
        <end position="73"/>
    </location>
</feature>
<organism evidence="11 12">
    <name type="scientific">Spiroplasma gladiatoris</name>
    <dbReference type="NCBI Taxonomy" id="2143"/>
    <lineage>
        <taxon>Bacteria</taxon>
        <taxon>Bacillati</taxon>
        <taxon>Mycoplasmatota</taxon>
        <taxon>Mollicutes</taxon>
        <taxon>Entomoplasmatales</taxon>
        <taxon>Spiroplasmataceae</taxon>
        <taxon>Spiroplasma</taxon>
    </lineage>
</organism>
<dbReference type="EMBL" id="CP038013">
    <property type="protein sequence ID" value="QBQ07370.1"/>
    <property type="molecule type" value="Genomic_DNA"/>
</dbReference>
<dbReference type="InterPro" id="IPR003593">
    <property type="entry name" value="AAA+_ATPase"/>
</dbReference>
<proteinExistence type="inferred from homology"/>
<dbReference type="SMART" id="SM00382">
    <property type="entry name" value="AAA"/>
    <property type="match status" value="1"/>
</dbReference>
<dbReference type="GO" id="GO:0005886">
    <property type="term" value="C:plasma membrane"/>
    <property type="evidence" value="ECO:0007669"/>
    <property type="project" value="UniProtKB-SubCell"/>
</dbReference>
<dbReference type="KEGG" id="sgq:SGLAD_v1c01710"/>
<feature type="transmembrane region" description="Helical" evidence="8">
    <location>
        <begin position="150"/>
        <end position="171"/>
    </location>
</feature>
<name>A0A4P7AIN4_9MOLU</name>
<feature type="transmembrane region" description="Helical" evidence="8">
    <location>
        <begin position="123"/>
        <end position="144"/>
    </location>
</feature>
<dbReference type="SUPFAM" id="SSF90123">
    <property type="entry name" value="ABC transporter transmembrane region"/>
    <property type="match status" value="1"/>
</dbReference>
<feature type="domain" description="ABC transporter" evidence="9">
    <location>
        <begin position="332"/>
        <end position="536"/>
    </location>
</feature>
<dbReference type="PROSITE" id="PS50929">
    <property type="entry name" value="ABC_TM1F"/>
    <property type="match status" value="1"/>
</dbReference>
<dbReference type="PANTHER" id="PTHR24221">
    <property type="entry name" value="ATP-BINDING CASSETTE SUB-FAMILY B"/>
    <property type="match status" value="1"/>
</dbReference>
<evidence type="ECO:0000256" key="4">
    <source>
        <dbReference type="ARBA" id="ARBA00022741"/>
    </source>
</evidence>
<dbReference type="Gene3D" id="1.20.1560.10">
    <property type="entry name" value="ABC transporter type 1, transmembrane domain"/>
    <property type="match status" value="1"/>
</dbReference>
<evidence type="ECO:0000256" key="3">
    <source>
        <dbReference type="ARBA" id="ARBA00022692"/>
    </source>
</evidence>
<dbReference type="Pfam" id="PF00664">
    <property type="entry name" value="ABC_membrane"/>
    <property type="match status" value="1"/>
</dbReference>
<sequence length="536" mass="61528">MKKYYFKLWYLYLFIFIFATIASGLTAYSVLSLGKSIDYVISKETNKLIFALSFSVGGFVLGVSISQFNNYVLRAALSKKLNNSLRQLIAKKINAMSYSEYIKNKKGNYIYWLTNDVNTMEQLVFGSTFEIFEVIPTLIIIGYSYYTMHWMLGVVAFLATCFLILIPYIFAKRKSKIENNLSKLSEELNSESLSLIRGYKEFSYRNKKPLFTKMMQNSYIDFENQKFGQNKLLKTQKWTSNLLSVGSQALLSFLGILFYSISVKDSNSIFAASAGSALSAPAMAYQLFMIGRTTINIFINMYSAKDVSKKFNTKIKNDIENYSPKDLNFENLVINNLSYTISNKQIFKNFNLEIDNKKKYLLVGESGKGKTTLFKIIFGLIENYQGEIKINKELDYKKTDKRDIWNLIAYVPQENIIYNASLRDNLTLFDDSIKDEKLLEIIKQVNLSKLLESISLDTILNNDAKNLSGGEVQRVAIARALVQNKPFMIMDEITASLDFDNRQIIENLVGKLDKTILYISHTTDFNNKNFDKTIQL</sequence>
<keyword evidence="3 8" id="KW-0812">Transmembrane</keyword>
<feature type="transmembrane region" description="Helical" evidence="8">
    <location>
        <begin position="241"/>
        <end position="262"/>
    </location>
</feature>
<evidence type="ECO:0000256" key="6">
    <source>
        <dbReference type="ARBA" id="ARBA00022989"/>
    </source>
</evidence>
<evidence type="ECO:0000256" key="2">
    <source>
        <dbReference type="ARBA" id="ARBA00005417"/>
    </source>
</evidence>
<reference evidence="11 12" key="1">
    <citation type="submission" date="2019-03" db="EMBL/GenBank/DDBJ databases">
        <title>Complete genome sequence of Spiroplasma gladiatoris TG-1 (DSM 22552).</title>
        <authorList>
            <person name="Lin Y.-C."/>
            <person name="Chou L."/>
            <person name="Kuo C.-H."/>
        </authorList>
    </citation>
    <scope>NUCLEOTIDE SEQUENCE [LARGE SCALE GENOMIC DNA]</scope>
    <source>
        <strain evidence="11 12">TG-1</strain>
    </source>
</reference>
<dbReference type="InterPro" id="IPR003439">
    <property type="entry name" value="ABC_transporter-like_ATP-bd"/>
</dbReference>
<evidence type="ECO:0000256" key="8">
    <source>
        <dbReference type="SAM" id="Phobius"/>
    </source>
</evidence>
<comment type="similarity">
    <text evidence="2">Belongs to the ABC transporter superfamily.</text>
</comment>
<dbReference type="RefSeq" id="WP_134297170.1">
    <property type="nucleotide sequence ID" value="NZ_CP038013.1"/>
</dbReference>
<comment type="subcellular location">
    <subcellularLocation>
        <location evidence="1">Cell membrane</location>
        <topology evidence="1">Multi-pass membrane protein</topology>
    </subcellularLocation>
</comment>